<feature type="domain" description="PDZ" evidence="2">
    <location>
        <begin position="82"/>
        <end position="154"/>
    </location>
</feature>
<evidence type="ECO:0000256" key="1">
    <source>
        <dbReference type="SAM" id="SignalP"/>
    </source>
</evidence>
<protein>
    <submittedName>
        <fullName evidence="3">Membrane-associated protease RseP (Regulator of RpoE activity)</fullName>
    </submittedName>
</protein>
<dbReference type="EMBL" id="JACGXL010000002">
    <property type="protein sequence ID" value="MBA8887358.1"/>
    <property type="molecule type" value="Genomic_DNA"/>
</dbReference>
<dbReference type="RefSeq" id="WP_182530437.1">
    <property type="nucleotide sequence ID" value="NZ_JACGXL010000002.1"/>
</dbReference>
<accession>A0A839F1H9</accession>
<dbReference type="Gene3D" id="2.30.42.10">
    <property type="match status" value="1"/>
</dbReference>
<keyword evidence="3" id="KW-0378">Hydrolase</keyword>
<name>A0A839F1H9_9GAMM</name>
<organism evidence="3 4">
    <name type="scientific">Dokdonella fugitiva</name>
    <dbReference type="NCBI Taxonomy" id="328517"/>
    <lineage>
        <taxon>Bacteria</taxon>
        <taxon>Pseudomonadati</taxon>
        <taxon>Pseudomonadota</taxon>
        <taxon>Gammaproteobacteria</taxon>
        <taxon>Lysobacterales</taxon>
        <taxon>Rhodanobacteraceae</taxon>
        <taxon>Dokdonella</taxon>
    </lineage>
</organism>
<evidence type="ECO:0000259" key="2">
    <source>
        <dbReference type="PROSITE" id="PS50106"/>
    </source>
</evidence>
<dbReference type="InterPro" id="IPR041489">
    <property type="entry name" value="PDZ_6"/>
</dbReference>
<dbReference type="SUPFAM" id="SSF50156">
    <property type="entry name" value="PDZ domain-like"/>
    <property type="match status" value="1"/>
</dbReference>
<dbReference type="PROSITE" id="PS50106">
    <property type="entry name" value="PDZ"/>
    <property type="match status" value="1"/>
</dbReference>
<dbReference type="Pfam" id="PF17820">
    <property type="entry name" value="PDZ_6"/>
    <property type="match status" value="1"/>
</dbReference>
<feature type="chain" id="PRO_5032669946" evidence="1">
    <location>
        <begin position="30"/>
        <end position="334"/>
    </location>
</feature>
<dbReference type="GO" id="GO:0006508">
    <property type="term" value="P:proteolysis"/>
    <property type="evidence" value="ECO:0007669"/>
    <property type="project" value="UniProtKB-KW"/>
</dbReference>
<dbReference type="SMART" id="SM00228">
    <property type="entry name" value="PDZ"/>
    <property type="match status" value="1"/>
</dbReference>
<dbReference type="InterPro" id="IPR036034">
    <property type="entry name" value="PDZ_sf"/>
</dbReference>
<keyword evidence="4" id="KW-1185">Reference proteome</keyword>
<feature type="signal peptide" evidence="1">
    <location>
        <begin position="1"/>
        <end position="29"/>
    </location>
</feature>
<gene>
    <name evidence="3" type="ORF">FHW12_001572</name>
</gene>
<dbReference type="GO" id="GO:0008233">
    <property type="term" value="F:peptidase activity"/>
    <property type="evidence" value="ECO:0007669"/>
    <property type="project" value="UniProtKB-KW"/>
</dbReference>
<sequence length="334" mass="34617">MSRQMHNTVPRAVRSLALALALATGGAYADSATPLAGSVAAAALRGEAGASAGAEQRLRAELRAVMTELVESGAFGAAPPHEIRLDIDAPAQRVSNLGLLVDSARDDRDGVHVLAITPGGAAEKMGLRSGDVLVAVNGTALANTDGAAAALRRSVDQLPDGAQLAFDVQRDGRRQTLAGTPSSVYLPAMHLTVGDGAQVAAGGGGGGTTPASTGGCGRVSDFDVAPRGDHLHAAKIISIDGVSPGPTGTRAYRVSAGRHAIKVTEQIEGRYLSFNDRARNSAIGNDRYKTLDVDVPPDTTVLIAARLNEDKRNEWKDGAYWDPVAWKQTTESCR</sequence>
<evidence type="ECO:0000313" key="3">
    <source>
        <dbReference type="EMBL" id="MBA8887358.1"/>
    </source>
</evidence>
<reference evidence="3 4" key="1">
    <citation type="submission" date="2020-07" db="EMBL/GenBank/DDBJ databases">
        <title>Genomic Encyclopedia of Type Strains, Phase IV (KMG-V): Genome sequencing to study the core and pangenomes of soil and plant-associated prokaryotes.</title>
        <authorList>
            <person name="Whitman W."/>
        </authorList>
    </citation>
    <scope>NUCLEOTIDE SEQUENCE [LARGE SCALE GENOMIC DNA]</scope>
    <source>
        <strain evidence="3 4">RH2WT43</strain>
    </source>
</reference>
<comment type="caution">
    <text evidence="3">The sequence shown here is derived from an EMBL/GenBank/DDBJ whole genome shotgun (WGS) entry which is preliminary data.</text>
</comment>
<dbReference type="Proteomes" id="UP000550401">
    <property type="component" value="Unassembled WGS sequence"/>
</dbReference>
<keyword evidence="1" id="KW-0732">Signal</keyword>
<proteinExistence type="predicted"/>
<dbReference type="InterPro" id="IPR001478">
    <property type="entry name" value="PDZ"/>
</dbReference>
<evidence type="ECO:0000313" key="4">
    <source>
        <dbReference type="Proteomes" id="UP000550401"/>
    </source>
</evidence>
<keyword evidence="3" id="KW-0645">Protease</keyword>
<dbReference type="AlphaFoldDB" id="A0A839F1H9"/>